<proteinExistence type="predicted"/>
<dbReference type="Gene3D" id="3.90.550.20">
    <property type="match status" value="1"/>
</dbReference>
<dbReference type="InterPro" id="IPR008441">
    <property type="entry name" value="AfumC-like_glycosyl_Trfase"/>
</dbReference>
<dbReference type="Pfam" id="PF05704">
    <property type="entry name" value="Caps_synth"/>
    <property type="match status" value="1"/>
</dbReference>
<reference evidence="2" key="1">
    <citation type="submission" date="2018-12" db="EMBL/GenBank/DDBJ databases">
        <title>Complete genome sequences of twenty non-typhoidal Salmonella isolates from Rwanda.</title>
        <authorList>
            <person name="Byukusenge M."/>
            <person name="Li L."/>
            <person name="Subhashinie K."/>
            <person name="Nzayirambaho M."/>
            <person name="Kuchipudi S.V."/>
            <person name="Jayarao B.M."/>
        </authorList>
    </citation>
    <scope>NUCLEOTIDE SEQUENCE</scope>
    <source>
        <strain evidence="1">RSE21</strain>
        <strain evidence="2">RSE40</strain>
        <plasmid evidence="1">pRSE21</plasmid>
        <plasmid evidence="2">pRSE40</plasmid>
    </source>
</reference>
<keyword evidence="2" id="KW-0614">Plasmid</keyword>
<accession>A0A3Q9MXH2</accession>
<dbReference type="InterPro" id="IPR029044">
    <property type="entry name" value="Nucleotide-diphossugar_trans"/>
</dbReference>
<geneLocation type="plasmid" evidence="1">
    <name>pRSE21</name>
</geneLocation>
<evidence type="ECO:0000313" key="1">
    <source>
        <dbReference type="EMBL" id="AZT39633.1"/>
    </source>
</evidence>
<evidence type="ECO:0008006" key="3">
    <source>
        <dbReference type="Google" id="ProtNLM"/>
    </source>
</evidence>
<evidence type="ECO:0000313" key="2">
    <source>
        <dbReference type="EMBL" id="AZT44473.1"/>
    </source>
</evidence>
<organism evidence="2">
    <name type="scientific">Salmonella enterica subsp. enterica serovar Karamoja</name>
    <dbReference type="NCBI Taxonomy" id="2500153"/>
    <lineage>
        <taxon>Bacteria</taxon>
        <taxon>Pseudomonadati</taxon>
        <taxon>Pseudomonadota</taxon>
        <taxon>Gammaproteobacteria</taxon>
        <taxon>Enterobacterales</taxon>
        <taxon>Enterobacteriaceae</taxon>
        <taxon>Salmonella</taxon>
    </lineage>
</organism>
<name>A0A3Q9MXH2_SALET</name>
<dbReference type="GO" id="GO:0016757">
    <property type="term" value="F:glycosyltransferase activity"/>
    <property type="evidence" value="ECO:0007669"/>
    <property type="project" value="InterPro"/>
</dbReference>
<dbReference type="SUPFAM" id="SSF53448">
    <property type="entry name" value="Nucleotide-diphospho-sugar transferases"/>
    <property type="match status" value="1"/>
</dbReference>
<dbReference type="AlphaFoldDB" id="A0A3Q9MXH2"/>
<sequence length="259" mass="30148">MKIYTYWVNQNNQQAPIYIRMCIKTWEKYIPDLKLIVINEKNVSEYISGDIDLNSFNKLSLPQQSDVVSVAVLSKFGGVFIDADTIVTKDVTGYILDRRKSIFYSFGYPDNHEIHLAIMWCMEKNNPILVRWYETIKSKMESLPKYIKWDYIGNSIIKDILNEEKYKEHFEIIDRSSSGNIIESIFRPSVDSFKAYTEFWFGSEITSPEEIINKANAGAISLHNSWTPYDFKRKSLEDVIDSNNTLSGLLCYLLTEKSH</sequence>
<gene>
    <name evidence="2" type="ORF">EL007_24835</name>
    <name evidence="1" type="ORF">ELZ88_24110</name>
</gene>
<protein>
    <recommendedName>
        <fullName evidence="3">Glycosyl transferase</fullName>
    </recommendedName>
</protein>
<dbReference type="EMBL" id="CP034699">
    <property type="protein sequence ID" value="AZT44473.1"/>
    <property type="molecule type" value="Genomic_DNA"/>
</dbReference>
<geneLocation type="plasmid" evidence="2">
    <name>pRSE40</name>
</geneLocation>
<dbReference type="RefSeq" id="WP_168445717.1">
    <property type="nucleotide sequence ID" value="NZ_CP034699.1"/>
</dbReference>
<dbReference type="EMBL" id="CP034710">
    <property type="protein sequence ID" value="AZT39633.1"/>
    <property type="molecule type" value="Genomic_DNA"/>
</dbReference>